<accession>A0A7Y0F0X5</accession>
<name>A0A7Y0F0X5_9BIFI</name>
<keyword evidence="2" id="KW-1185">Reference proteome</keyword>
<protein>
    <submittedName>
        <fullName evidence="1">Uncharacterized protein</fullName>
    </submittedName>
</protein>
<organism evidence="1 2">
    <name type="scientific">Bifidobacterium moraviense</name>
    <dbReference type="NCBI Taxonomy" id="2675323"/>
    <lineage>
        <taxon>Bacteria</taxon>
        <taxon>Bacillati</taxon>
        <taxon>Actinomycetota</taxon>
        <taxon>Actinomycetes</taxon>
        <taxon>Bifidobacteriales</taxon>
        <taxon>Bifidobacteriaceae</taxon>
        <taxon>Bifidobacterium</taxon>
    </lineage>
</organism>
<dbReference type="EMBL" id="JAAIIH010000001">
    <property type="protein sequence ID" value="NMM99982.1"/>
    <property type="molecule type" value="Genomic_DNA"/>
</dbReference>
<evidence type="ECO:0000313" key="2">
    <source>
        <dbReference type="Proteomes" id="UP000588277"/>
    </source>
</evidence>
<proteinExistence type="predicted"/>
<evidence type="ECO:0000313" key="1">
    <source>
        <dbReference type="EMBL" id="NMM99982.1"/>
    </source>
</evidence>
<sequence length="37" mass="3767">MEDIRERDRSGAGAVVTHDVPAGAIVAGSPARVIGHV</sequence>
<comment type="caution">
    <text evidence="1">The sequence shown here is derived from an EMBL/GenBank/DDBJ whole genome shotgun (WGS) entry which is preliminary data.</text>
</comment>
<dbReference type="SUPFAM" id="SSF51161">
    <property type="entry name" value="Trimeric LpxA-like enzymes"/>
    <property type="match status" value="1"/>
</dbReference>
<dbReference type="AlphaFoldDB" id="A0A7Y0F0X5"/>
<gene>
    <name evidence="1" type="ORF">G1C96_0560</name>
</gene>
<dbReference type="Gene3D" id="2.160.10.10">
    <property type="entry name" value="Hexapeptide repeat proteins"/>
    <property type="match status" value="1"/>
</dbReference>
<reference evidence="1 2" key="1">
    <citation type="submission" date="2020-02" db="EMBL/GenBank/DDBJ databases">
        <title>Characterization of phylogenetic diversity of novel bifidobacterial species isolated in Czech ZOOs.</title>
        <authorList>
            <person name="Lugli G.A."/>
            <person name="Vera N.B."/>
            <person name="Ventura M."/>
        </authorList>
    </citation>
    <scope>NUCLEOTIDE SEQUENCE [LARGE SCALE GENOMIC DNA]</scope>
    <source>
        <strain evidence="1 2">DSM 109958</strain>
    </source>
</reference>
<dbReference type="Proteomes" id="UP000588277">
    <property type="component" value="Unassembled WGS sequence"/>
</dbReference>
<dbReference type="InterPro" id="IPR011004">
    <property type="entry name" value="Trimer_LpxA-like_sf"/>
</dbReference>